<dbReference type="FunFam" id="3.40.50.11860:FF:000001">
    <property type="entry name" value="2-(3-amino-3-carboxypropyl)histidine synthase subunit 2"/>
    <property type="match status" value="1"/>
</dbReference>
<evidence type="ECO:0000313" key="9">
    <source>
        <dbReference type="EMBL" id="CCH62972.1"/>
    </source>
</evidence>
<dbReference type="SFLD" id="SFLDG01121">
    <property type="entry name" value="Diphthamide_biosynthesis"/>
    <property type="match status" value="1"/>
</dbReference>
<dbReference type="KEGG" id="tbl:TBLA_0I03170"/>
<evidence type="ECO:0000256" key="3">
    <source>
        <dbReference type="ARBA" id="ARBA00006179"/>
    </source>
</evidence>
<dbReference type="GO" id="GO:0017183">
    <property type="term" value="P:protein histidyl modification to diphthamide"/>
    <property type="evidence" value="ECO:0007669"/>
    <property type="project" value="UniProtKB-UniPathway"/>
</dbReference>
<feature type="compositionally biased region" description="Acidic residues" evidence="8">
    <location>
        <begin position="500"/>
        <end position="513"/>
    </location>
</feature>
<dbReference type="Gene3D" id="3.40.50.11860">
    <property type="entry name" value="Diphthamide synthesis DPH1/DPH2 domain 3"/>
    <property type="match status" value="1"/>
</dbReference>
<keyword evidence="10" id="KW-1185">Reference proteome</keyword>
<dbReference type="OrthoDB" id="449241at2759"/>
<dbReference type="PANTHER" id="PTHR10762:SF2">
    <property type="entry name" value="2-(3-AMINO-3-CARBOXYPROPYL)HISTIDINE SYNTHASE SUBUNIT 2"/>
    <property type="match status" value="1"/>
</dbReference>
<dbReference type="Gene3D" id="3.40.50.11840">
    <property type="entry name" value="Diphthamide synthesis DPH1/DPH2 domain 1"/>
    <property type="match status" value="1"/>
</dbReference>
<dbReference type="SFLD" id="SFLDS00032">
    <property type="entry name" value="Radical_SAM_3-amino-3-carboxyp"/>
    <property type="match status" value="1"/>
</dbReference>
<organism evidence="9 10">
    <name type="scientific">Henningerozyma blattae (strain ATCC 34711 / CBS 6284 / DSM 70876 / NBRC 10599 / NRRL Y-10934 / UCD 77-7)</name>
    <name type="common">Yeast</name>
    <name type="synonym">Tetrapisispora blattae</name>
    <dbReference type="NCBI Taxonomy" id="1071380"/>
    <lineage>
        <taxon>Eukaryota</taxon>
        <taxon>Fungi</taxon>
        <taxon>Dikarya</taxon>
        <taxon>Ascomycota</taxon>
        <taxon>Saccharomycotina</taxon>
        <taxon>Saccharomycetes</taxon>
        <taxon>Saccharomycetales</taxon>
        <taxon>Saccharomycetaceae</taxon>
        <taxon>Henningerozyma</taxon>
    </lineage>
</organism>
<dbReference type="InParanoid" id="I2H9C0"/>
<evidence type="ECO:0000256" key="6">
    <source>
        <dbReference type="ARBA" id="ARBA00023014"/>
    </source>
</evidence>
<dbReference type="GO" id="GO:0051539">
    <property type="term" value="F:4 iron, 4 sulfur cluster binding"/>
    <property type="evidence" value="ECO:0007669"/>
    <property type="project" value="EnsemblFungi"/>
</dbReference>
<dbReference type="InterPro" id="IPR010014">
    <property type="entry name" value="DHP2"/>
</dbReference>
<dbReference type="InterPro" id="IPR042265">
    <property type="entry name" value="DPH1/DPH2_3"/>
</dbReference>
<evidence type="ECO:0000256" key="7">
    <source>
        <dbReference type="RuleBase" id="RU364133"/>
    </source>
</evidence>
<keyword evidence="6 7" id="KW-0411">Iron-sulfur</keyword>
<dbReference type="FunCoup" id="I2H9C0">
    <property type="interactions" value="1003"/>
</dbReference>
<evidence type="ECO:0000256" key="5">
    <source>
        <dbReference type="ARBA" id="ARBA00023004"/>
    </source>
</evidence>
<evidence type="ECO:0000256" key="1">
    <source>
        <dbReference type="ARBA" id="ARBA00001966"/>
    </source>
</evidence>
<dbReference type="SFLD" id="SFLDF00408">
    <property type="entry name" value="Diphthamide_biosynthesis_famil"/>
    <property type="match status" value="1"/>
</dbReference>
<dbReference type="GeneID" id="14498149"/>
<comment type="pathway">
    <text evidence="2 7">Protein modification; peptidyl-diphthamide biosynthesis.</text>
</comment>
<dbReference type="EMBL" id="HE806324">
    <property type="protein sequence ID" value="CCH62972.1"/>
    <property type="molecule type" value="Genomic_DNA"/>
</dbReference>
<accession>I2H9C0</accession>
<evidence type="ECO:0000256" key="2">
    <source>
        <dbReference type="ARBA" id="ARBA00005156"/>
    </source>
</evidence>
<dbReference type="STRING" id="1071380.I2H9C0"/>
<dbReference type="GO" id="GO:0090560">
    <property type="term" value="F:2-(3-amino-3-carboxypropyl)histidine synthase activity"/>
    <property type="evidence" value="ECO:0007669"/>
    <property type="project" value="EnsemblFungi"/>
</dbReference>
<sequence length="529" mass="59348">MTSKAPALSTSQTEETFSFQKYDTNAHNRDYLGDLASSDLFTAIKNYYNVDKIADSLIGTDYKRVTLQFPDSLICDSSIVLQLLQSNPKLQNIRLYTLADTAYSPCCVDEVAAEHVEAELVIHMGDSCLNNVSKLPVIYSFGIPVIDKHAVIEKFVKSYPEKTEKICIMANAPYTTYLLDIYEELLSKGYTNLVSSSIDKSQLDENNIVIDDISIPSDYSKIINFGKRIIYTKTPISEEEFNTQDYKLFHFTKPSDSYLLYLTTKFNSVTIINPDSLEIFDGPLPSLMKRYKCMHVARTAGTIGILINTLSLERTNESVNKLISLIRSHEKKHYLFVVGKPNVPKLANFEAIDIWCVVGCNMGGMILDQTNEFYKPIITPYELTLALEDEVTWTGDWVVDFNKALQDIEIETTEDSQKQDKKEYSDEPEFDAVSGKFVSTSRPLRNLNYIDIQLENEATDSTSKQLVQNVSGGVIVKGTVSTSASILANRSWRGLGHGDDEGETDDEGAEIEEGISGVARGYDMDKDKL</sequence>
<proteinExistence type="inferred from homology"/>
<dbReference type="GO" id="GO:0046872">
    <property type="term" value="F:metal ion binding"/>
    <property type="evidence" value="ECO:0007669"/>
    <property type="project" value="UniProtKB-KW"/>
</dbReference>
<keyword evidence="5 7" id="KW-0408">Iron</keyword>
<keyword evidence="4 7" id="KW-0479">Metal-binding</keyword>
<dbReference type="GO" id="GO:0005737">
    <property type="term" value="C:cytoplasm"/>
    <property type="evidence" value="ECO:0007669"/>
    <property type="project" value="UniProtKB-SubCell"/>
</dbReference>
<dbReference type="NCBIfam" id="TIGR00272">
    <property type="entry name" value="DPH2"/>
    <property type="match status" value="1"/>
</dbReference>
<protein>
    <recommendedName>
        <fullName evidence="7">2-(3-amino-3-carboxypropyl)histidine synthase subunit 2</fullName>
    </recommendedName>
</protein>
<comment type="function">
    <text evidence="7">Required for the first step of diphthamide biosynthesis, a post-translational modification of histidine which occurs in elongation factor 2. DPH1 and DPH2 transfer a 3-amino-3-carboxypropyl (ACP) group from S-adenosyl-L-methionine (SAM) to a histidine residue, the reaction is assisted by a reduction system comprising DPH3 and a NADH-dependent reductase. Facilitates the reduction of the catalytic iron-sulfur cluster found in the DPH1 subunit.</text>
</comment>
<dbReference type="UniPathway" id="UPA00559"/>
<dbReference type="InterPro" id="IPR042263">
    <property type="entry name" value="DPH1/DPH2_1"/>
</dbReference>
<comment type="subcellular location">
    <subcellularLocation>
        <location evidence="7">Cytoplasm</location>
    </subcellularLocation>
</comment>
<dbReference type="OMA" id="QIWNENH"/>
<name>I2H9C0_HENB6</name>
<dbReference type="Pfam" id="PF01866">
    <property type="entry name" value="Diphthamide_syn"/>
    <property type="match status" value="1"/>
</dbReference>
<dbReference type="AlphaFoldDB" id="I2H9C0"/>
<dbReference type="PANTHER" id="PTHR10762">
    <property type="entry name" value="DIPHTHAMIDE BIOSYNTHESIS PROTEIN"/>
    <property type="match status" value="1"/>
</dbReference>
<dbReference type="InterPro" id="IPR016435">
    <property type="entry name" value="DPH1/DPH2"/>
</dbReference>
<reference evidence="9 10" key="1">
    <citation type="journal article" date="2011" name="Proc. Natl. Acad. Sci. U.S.A.">
        <title>Evolutionary erosion of yeast sex chromosomes by mating-type switching accidents.</title>
        <authorList>
            <person name="Gordon J.L."/>
            <person name="Armisen D."/>
            <person name="Proux-Wera E."/>
            <person name="Oheigeartaigh S.S."/>
            <person name="Byrne K.P."/>
            <person name="Wolfe K.H."/>
        </authorList>
    </citation>
    <scope>NUCLEOTIDE SEQUENCE [LARGE SCALE GENOMIC DNA]</scope>
    <source>
        <strain evidence="10">ATCC 34711 / CBS 6284 / DSM 70876 / NBRC 10599 / NRRL Y-10934 / UCD 77-7</strain>
    </source>
</reference>
<dbReference type="HOGENOM" id="CLU_015210_1_0_1"/>
<gene>
    <name evidence="9" type="primary">TBLA0I03170</name>
    <name evidence="9" type="ORF">TBLA_0I03170</name>
</gene>
<comment type="similarity">
    <text evidence="3 7">Belongs to the DPH1/DPH2 family. DPH2 subfamily.</text>
</comment>
<dbReference type="NCBIfam" id="TIGR00322">
    <property type="entry name" value="diphth2_R"/>
    <property type="match status" value="1"/>
</dbReference>
<dbReference type="GO" id="GO:0120513">
    <property type="term" value="C:2-(3-amino-3-carboxypropyl)histidine synthase complex"/>
    <property type="evidence" value="ECO:0007669"/>
    <property type="project" value="EnsemblFungi"/>
</dbReference>
<evidence type="ECO:0000256" key="8">
    <source>
        <dbReference type="SAM" id="MobiDB-lite"/>
    </source>
</evidence>
<dbReference type="Proteomes" id="UP000002866">
    <property type="component" value="Chromosome 9"/>
</dbReference>
<keyword evidence="7" id="KW-0963">Cytoplasm</keyword>
<comment type="cofactor">
    <cofactor evidence="1">
        <name>[4Fe-4S] cluster</name>
        <dbReference type="ChEBI" id="CHEBI:49883"/>
    </cofactor>
</comment>
<evidence type="ECO:0000313" key="10">
    <source>
        <dbReference type="Proteomes" id="UP000002866"/>
    </source>
</evidence>
<dbReference type="eggNOG" id="KOG2648">
    <property type="taxonomic scope" value="Eukaryota"/>
</dbReference>
<feature type="region of interest" description="Disordered" evidence="8">
    <location>
        <begin position="494"/>
        <end position="529"/>
    </location>
</feature>
<dbReference type="RefSeq" id="XP_004182491.1">
    <property type="nucleotide sequence ID" value="XM_004182443.1"/>
</dbReference>
<evidence type="ECO:0000256" key="4">
    <source>
        <dbReference type="ARBA" id="ARBA00022723"/>
    </source>
</evidence>